<organism evidence="2 3">
    <name type="scientific">Clostridium scindens (strain JCM 10418 / VPI 12708)</name>
    <dbReference type="NCBI Taxonomy" id="29347"/>
    <lineage>
        <taxon>Bacteria</taxon>
        <taxon>Bacillati</taxon>
        <taxon>Bacillota</taxon>
        <taxon>Clostridia</taxon>
        <taxon>Lachnospirales</taxon>
        <taxon>Lachnospiraceae</taxon>
    </lineage>
</organism>
<feature type="domain" description="Phage-Barnase-EndoU-ColicinE5/D-RelE like nuclease 4" evidence="1">
    <location>
        <begin position="9"/>
        <end position="185"/>
    </location>
</feature>
<evidence type="ECO:0000259" key="1">
    <source>
        <dbReference type="Pfam" id="PF18813"/>
    </source>
</evidence>
<reference evidence="2 3" key="1">
    <citation type="submission" date="2019-08" db="EMBL/GenBank/DDBJ databases">
        <title>In-depth cultivation of the pig gut microbiome towards novel bacterial diversity and tailored functional studies.</title>
        <authorList>
            <person name="Wylensek D."/>
            <person name="Hitch T.C.A."/>
            <person name="Clavel T."/>
        </authorList>
    </citation>
    <scope>NUCLEOTIDE SEQUENCE [LARGE SCALE GENOMIC DNA]</scope>
    <source>
        <strain evidence="2 3">BL-389-WT-3D</strain>
    </source>
</reference>
<dbReference type="Pfam" id="PF18813">
    <property type="entry name" value="PBECR4"/>
    <property type="match status" value="1"/>
</dbReference>
<dbReference type="InterPro" id="IPR041420">
    <property type="entry name" value="PBECR4"/>
</dbReference>
<evidence type="ECO:0000313" key="2">
    <source>
        <dbReference type="EMBL" id="MSS41243.1"/>
    </source>
</evidence>
<comment type="caution">
    <text evidence="2">The sequence shown here is derived from an EMBL/GenBank/DDBJ whole genome shotgun (WGS) entry which is preliminary data.</text>
</comment>
<accession>A0A844F707</accession>
<protein>
    <recommendedName>
        <fullName evidence="1">Phage-Barnase-EndoU-ColicinE5/D-RelE like nuclease 4 domain-containing protein</fullName>
    </recommendedName>
</protein>
<dbReference type="Proteomes" id="UP000462363">
    <property type="component" value="Unassembled WGS sequence"/>
</dbReference>
<gene>
    <name evidence="2" type="ORF">FYJ37_13025</name>
</gene>
<dbReference type="EMBL" id="VUMB01000029">
    <property type="protein sequence ID" value="MSS41243.1"/>
    <property type="molecule type" value="Genomic_DNA"/>
</dbReference>
<dbReference type="RefSeq" id="WP_154322984.1">
    <property type="nucleotide sequence ID" value="NZ_CP045695.1"/>
</dbReference>
<proteinExistence type="predicted"/>
<name>A0A844F707_CLOSV</name>
<sequence length="203" mass="23346">MGKAQIIRRIHNSAKKYKQYFVGNTYMFVYENEFIEVIFKKSSFLHLTGVGTKLSAENFYNHALTRNGLRPQEVLFDFNHPYDLADKKTQYLSELYKITLTDVVVAKDIVTMTFTYGIGITNLEFVICLGDDKDLAGNIISNCKVPYSFRVEEIANSKFGNLCEVTHIFKKKTGAKKYNELTFGIQKEIEKLPIEIQSKIEIV</sequence>
<evidence type="ECO:0000313" key="3">
    <source>
        <dbReference type="Proteomes" id="UP000462363"/>
    </source>
</evidence>
<dbReference type="AlphaFoldDB" id="A0A844F707"/>